<protein>
    <submittedName>
        <fullName evidence="1">Uncharacterized protein</fullName>
    </submittedName>
</protein>
<reference evidence="1 2" key="1">
    <citation type="submission" date="2014-04" db="EMBL/GenBank/DDBJ databases">
        <authorList>
            <consortium name="DOE Joint Genome Institute"/>
            <person name="Kuo A."/>
            <person name="Gay G."/>
            <person name="Dore J."/>
            <person name="Kohler A."/>
            <person name="Nagy L.G."/>
            <person name="Floudas D."/>
            <person name="Copeland A."/>
            <person name="Barry K.W."/>
            <person name="Cichocki N."/>
            <person name="Veneault-Fourrey C."/>
            <person name="LaButti K."/>
            <person name="Lindquist E.A."/>
            <person name="Lipzen A."/>
            <person name="Lundell T."/>
            <person name="Morin E."/>
            <person name="Murat C."/>
            <person name="Sun H."/>
            <person name="Tunlid A."/>
            <person name="Henrissat B."/>
            <person name="Grigoriev I.V."/>
            <person name="Hibbett D.S."/>
            <person name="Martin F."/>
            <person name="Nordberg H.P."/>
            <person name="Cantor M.N."/>
            <person name="Hua S.X."/>
        </authorList>
    </citation>
    <scope>NUCLEOTIDE SEQUENCE [LARGE SCALE GENOMIC DNA]</scope>
    <source>
        <strain evidence="2">h7</strain>
    </source>
</reference>
<accession>A0A0C2Z2M7</accession>
<keyword evidence="2" id="KW-1185">Reference proteome</keyword>
<proteinExistence type="predicted"/>
<dbReference type="Proteomes" id="UP000053424">
    <property type="component" value="Unassembled WGS sequence"/>
</dbReference>
<organism evidence="1 2">
    <name type="scientific">Hebeloma cylindrosporum</name>
    <dbReference type="NCBI Taxonomy" id="76867"/>
    <lineage>
        <taxon>Eukaryota</taxon>
        <taxon>Fungi</taxon>
        <taxon>Dikarya</taxon>
        <taxon>Basidiomycota</taxon>
        <taxon>Agaricomycotina</taxon>
        <taxon>Agaricomycetes</taxon>
        <taxon>Agaricomycetidae</taxon>
        <taxon>Agaricales</taxon>
        <taxon>Agaricineae</taxon>
        <taxon>Hymenogastraceae</taxon>
        <taxon>Hebeloma</taxon>
    </lineage>
</organism>
<gene>
    <name evidence="1" type="ORF">M413DRAFT_439188</name>
</gene>
<evidence type="ECO:0000313" key="1">
    <source>
        <dbReference type="EMBL" id="KIM47522.1"/>
    </source>
</evidence>
<reference evidence="2" key="2">
    <citation type="submission" date="2015-01" db="EMBL/GenBank/DDBJ databases">
        <title>Evolutionary Origins and Diversification of the Mycorrhizal Mutualists.</title>
        <authorList>
            <consortium name="DOE Joint Genome Institute"/>
            <consortium name="Mycorrhizal Genomics Consortium"/>
            <person name="Kohler A."/>
            <person name="Kuo A."/>
            <person name="Nagy L.G."/>
            <person name="Floudas D."/>
            <person name="Copeland A."/>
            <person name="Barry K.W."/>
            <person name="Cichocki N."/>
            <person name="Veneault-Fourrey C."/>
            <person name="LaButti K."/>
            <person name="Lindquist E.A."/>
            <person name="Lipzen A."/>
            <person name="Lundell T."/>
            <person name="Morin E."/>
            <person name="Murat C."/>
            <person name="Riley R."/>
            <person name="Ohm R."/>
            <person name="Sun H."/>
            <person name="Tunlid A."/>
            <person name="Henrissat B."/>
            <person name="Grigoriev I.V."/>
            <person name="Hibbett D.S."/>
            <person name="Martin F."/>
        </authorList>
    </citation>
    <scope>NUCLEOTIDE SEQUENCE [LARGE SCALE GENOMIC DNA]</scope>
    <source>
        <strain evidence="2">h7</strain>
    </source>
</reference>
<evidence type="ECO:0000313" key="2">
    <source>
        <dbReference type="Proteomes" id="UP000053424"/>
    </source>
</evidence>
<dbReference type="AlphaFoldDB" id="A0A0C2Z2M7"/>
<dbReference type="HOGENOM" id="CLU_2740297_0_0_1"/>
<name>A0A0C2Z2M7_HEBCY</name>
<dbReference type="EMBL" id="KN831769">
    <property type="protein sequence ID" value="KIM47522.1"/>
    <property type="molecule type" value="Genomic_DNA"/>
</dbReference>
<sequence>MDNQIILESLAAFRESQLECLAMSNRINQLMSMVLPSLSELVDAIEQKRQSHDNMSDFRRSLVSMPPLTFG</sequence>